<evidence type="ECO:0008006" key="3">
    <source>
        <dbReference type="Google" id="ProtNLM"/>
    </source>
</evidence>
<dbReference type="InterPro" id="IPR036249">
    <property type="entry name" value="Thioredoxin-like_sf"/>
</dbReference>
<accession>A0ABY6HRI2</accession>
<keyword evidence="2" id="KW-1185">Reference proteome</keyword>
<sequence length="128" mass="14526">MVKGVHNYCTYKVWKMLQSQLKHIMSKDEHSKFISENKNAVVVCGRNGPMCLPVYGVMKALEPKFENIAFSDFEFDNPDAAVIRNLPEAQNFRGLPFTIYYQDGKVVKATSSIQSAKDVKSILKEVYA</sequence>
<dbReference type="Proteomes" id="UP001208689">
    <property type="component" value="Chromosome"/>
</dbReference>
<evidence type="ECO:0000313" key="1">
    <source>
        <dbReference type="EMBL" id="UYP46010.1"/>
    </source>
</evidence>
<organism evidence="1 2">
    <name type="scientific">Candidatus Lokiarchaeum ossiferum</name>
    <dbReference type="NCBI Taxonomy" id="2951803"/>
    <lineage>
        <taxon>Archaea</taxon>
        <taxon>Promethearchaeati</taxon>
        <taxon>Promethearchaeota</taxon>
        <taxon>Promethearchaeia</taxon>
        <taxon>Promethearchaeales</taxon>
        <taxon>Promethearchaeaceae</taxon>
        <taxon>Candidatus Lokiarchaeum</taxon>
    </lineage>
</organism>
<proteinExistence type="predicted"/>
<dbReference type="SUPFAM" id="SSF52833">
    <property type="entry name" value="Thioredoxin-like"/>
    <property type="match status" value="1"/>
</dbReference>
<reference evidence="1" key="1">
    <citation type="submission" date="2022-09" db="EMBL/GenBank/DDBJ databases">
        <title>Actin cytoskeleton and complex cell architecture in an #Asgard archaeon.</title>
        <authorList>
            <person name="Ponce Toledo R.I."/>
            <person name="Schleper C."/>
            <person name="Rodrigues Oliveira T."/>
            <person name="Wollweber F."/>
            <person name="Xu J."/>
            <person name="Rittmann S."/>
            <person name="Klingl A."/>
            <person name="Pilhofer M."/>
        </authorList>
    </citation>
    <scope>NUCLEOTIDE SEQUENCE</scope>
    <source>
        <strain evidence="1">B-35</strain>
    </source>
</reference>
<dbReference type="EMBL" id="CP104013">
    <property type="protein sequence ID" value="UYP46010.1"/>
    <property type="molecule type" value="Genomic_DNA"/>
</dbReference>
<name>A0ABY6HRI2_9ARCH</name>
<protein>
    <recommendedName>
        <fullName evidence="3">Thioredoxin</fullName>
    </recommendedName>
</protein>
<dbReference type="Gene3D" id="3.40.30.10">
    <property type="entry name" value="Glutaredoxin"/>
    <property type="match status" value="1"/>
</dbReference>
<gene>
    <name evidence="1" type="ORF">NEF87_002295</name>
</gene>
<evidence type="ECO:0000313" key="2">
    <source>
        <dbReference type="Proteomes" id="UP001208689"/>
    </source>
</evidence>